<dbReference type="PANTHER" id="PTHR32322:SF18">
    <property type="entry name" value="S-ADENOSYLMETHIONINE_S-ADENOSYLHOMOCYSTEINE TRANSPORTER"/>
    <property type="match status" value="1"/>
</dbReference>
<dbReference type="RefSeq" id="WP_235122239.1">
    <property type="nucleotide sequence ID" value="NZ_CP090978.1"/>
</dbReference>
<evidence type="ECO:0000256" key="5">
    <source>
        <dbReference type="ARBA" id="ARBA00022989"/>
    </source>
</evidence>
<protein>
    <submittedName>
        <fullName evidence="9">DMT family transporter</fullName>
    </submittedName>
</protein>
<feature type="domain" description="EamA" evidence="8">
    <location>
        <begin position="151"/>
        <end position="292"/>
    </location>
</feature>
<keyword evidence="4 7" id="KW-0812">Transmembrane</keyword>
<gene>
    <name evidence="9" type="ORF">L0M14_11645</name>
</gene>
<dbReference type="EMBL" id="CP090978">
    <property type="protein sequence ID" value="UJF35678.1"/>
    <property type="molecule type" value="Genomic_DNA"/>
</dbReference>
<dbReference type="Gene3D" id="1.10.3730.20">
    <property type="match status" value="1"/>
</dbReference>
<feature type="transmembrane region" description="Helical" evidence="7">
    <location>
        <begin position="97"/>
        <end position="115"/>
    </location>
</feature>
<dbReference type="SUPFAM" id="SSF103481">
    <property type="entry name" value="Multidrug resistance efflux transporter EmrE"/>
    <property type="match status" value="2"/>
</dbReference>
<evidence type="ECO:0000256" key="4">
    <source>
        <dbReference type="ARBA" id="ARBA00022692"/>
    </source>
</evidence>
<feature type="transmembrane region" description="Helical" evidence="7">
    <location>
        <begin position="150"/>
        <end position="170"/>
    </location>
</feature>
<dbReference type="PANTHER" id="PTHR32322">
    <property type="entry name" value="INNER MEMBRANE TRANSPORTER"/>
    <property type="match status" value="1"/>
</dbReference>
<sequence length="313" mass="33912">MSTSKTYSLALLYAFIIGFSFLFTKLALEVADPIDMLAYRFIISFGLIAGVTGSGWLRLNLPWRQVWRLLPIGLMYPAMFFSLQAFGLVHATSSEGGIFQASNPIFTLVLASVFLKERTSWLQKGAVVCSVAGVLYILLMEGASLQGSSLSGMVLLLLSSLSLSAYGVMARSLTRSFTPIQLTYVMMLIGMVAFTLLSLARHTASGEWKSLVEPLRHGGFISSILYIGVLSSLVSSLLSNMVLSKLQASQMSVFINLGTLVSILAGVVFLNEQLTYYHIIGAAVIIFGVIGSNIGGTAWVQRISASRRHKLEG</sequence>
<feature type="transmembrane region" description="Helical" evidence="7">
    <location>
        <begin position="7"/>
        <end position="26"/>
    </location>
</feature>
<comment type="similarity">
    <text evidence="2">Belongs to the EamA transporter family.</text>
</comment>
<feature type="transmembrane region" description="Helical" evidence="7">
    <location>
        <begin position="276"/>
        <end position="300"/>
    </location>
</feature>
<dbReference type="InterPro" id="IPR000620">
    <property type="entry name" value="EamA_dom"/>
</dbReference>
<reference evidence="9 10" key="1">
    <citation type="journal article" date="2024" name="Int. J. Syst. Evol. Microbiol.">
        <title>Paenibacillus hexagrammi sp. nov., a novel bacterium isolated from the gut content of Hexagrammos agrammus.</title>
        <authorList>
            <person name="Jung H.K."/>
            <person name="Kim D.G."/>
            <person name="Zin H."/>
            <person name="Park J."/>
            <person name="Jung H."/>
            <person name="Kim Y.O."/>
            <person name="Kong H.J."/>
            <person name="Kim J.W."/>
            <person name="Kim Y.S."/>
        </authorList>
    </citation>
    <scope>NUCLEOTIDE SEQUENCE [LARGE SCALE GENOMIC DNA]</scope>
    <source>
        <strain evidence="9 10">YPD9-1</strain>
    </source>
</reference>
<evidence type="ECO:0000256" key="1">
    <source>
        <dbReference type="ARBA" id="ARBA00004651"/>
    </source>
</evidence>
<feature type="transmembrane region" description="Helical" evidence="7">
    <location>
        <begin position="251"/>
        <end position="270"/>
    </location>
</feature>
<feature type="transmembrane region" description="Helical" evidence="7">
    <location>
        <begin position="182"/>
        <end position="200"/>
    </location>
</feature>
<evidence type="ECO:0000313" key="10">
    <source>
        <dbReference type="Proteomes" id="UP001649230"/>
    </source>
</evidence>
<proteinExistence type="inferred from homology"/>
<name>A0ABY3SNP0_9BACL</name>
<feature type="transmembrane region" description="Helical" evidence="7">
    <location>
        <begin position="38"/>
        <end position="57"/>
    </location>
</feature>
<evidence type="ECO:0000256" key="7">
    <source>
        <dbReference type="SAM" id="Phobius"/>
    </source>
</evidence>
<evidence type="ECO:0000313" key="9">
    <source>
        <dbReference type="EMBL" id="UJF35678.1"/>
    </source>
</evidence>
<accession>A0ABY3SNP0</accession>
<evidence type="ECO:0000256" key="3">
    <source>
        <dbReference type="ARBA" id="ARBA00022475"/>
    </source>
</evidence>
<keyword evidence="3" id="KW-1003">Cell membrane</keyword>
<evidence type="ECO:0000256" key="2">
    <source>
        <dbReference type="ARBA" id="ARBA00007362"/>
    </source>
</evidence>
<keyword evidence="6 7" id="KW-0472">Membrane</keyword>
<feature type="transmembrane region" description="Helical" evidence="7">
    <location>
        <begin position="127"/>
        <end position="144"/>
    </location>
</feature>
<evidence type="ECO:0000256" key="6">
    <source>
        <dbReference type="ARBA" id="ARBA00023136"/>
    </source>
</evidence>
<dbReference type="Pfam" id="PF00892">
    <property type="entry name" value="EamA"/>
    <property type="match status" value="2"/>
</dbReference>
<feature type="domain" description="EamA" evidence="8">
    <location>
        <begin position="6"/>
        <end position="138"/>
    </location>
</feature>
<dbReference type="Proteomes" id="UP001649230">
    <property type="component" value="Chromosome"/>
</dbReference>
<evidence type="ECO:0000259" key="8">
    <source>
        <dbReference type="Pfam" id="PF00892"/>
    </source>
</evidence>
<dbReference type="InterPro" id="IPR037185">
    <property type="entry name" value="EmrE-like"/>
</dbReference>
<organism evidence="9 10">
    <name type="scientific">Paenibacillus hexagrammi</name>
    <dbReference type="NCBI Taxonomy" id="2908839"/>
    <lineage>
        <taxon>Bacteria</taxon>
        <taxon>Bacillati</taxon>
        <taxon>Bacillota</taxon>
        <taxon>Bacilli</taxon>
        <taxon>Bacillales</taxon>
        <taxon>Paenibacillaceae</taxon>
        <taxon>Paenibacillus</taxon>
    </lineage>
</organism>
<feature type="transmembrane region" description="Helical" evidence="7">
    <location>
        <begin position="220"/>
        <end position="239"/>
    </location>
</feature>
<keyword evidence="10" id="KW-1185">Reference proteome</keyword>
<keyword evidence="5 7" id="KW-1133">Transmembrane helix</keyword>
<dbReference type="InterPro" id="IPR050638">
    <property type="entry name" value="AA-Vitamin_Transporters"/>
</dbReference>
<feature type="transmembrane region" description="Helical" evidence="7">
    <location>
        <begin position="69"/>
        <end position="91"/>
    </location>
</feature>
<comment type="subcellular location">
    <subcellularLocation>
        <location evidence="1">Cell membrane</location>
        <topology evidence="1">Multi-pass membrane protein</topology>
    </subcellularLocation>
</comment>